<feature type="transmembrane region" description="Helical" evidence="1">
    <location>
        <begin position="65"/>
        <end position="85"/>
    </location>
</feature>
<dbReference type="RefSeq" id="WP_129606179.1">
    <property type="nucleotide sequence ID" value="NZ_CP035544.1"/>
</dbReference>
<reference evidence="2 3" key="1">
    <citation type="submission" date="2019-01" db="EMBL/GenBank/DDBJ databases">
        <title>Muriicola soli sp. nov., isolated from soil.</title>
        <authorList>
            <person name="Kang H.J."/>
            <person name="Kim S.B."/>
        </authorList>
    </citation>
    <scope>NUCLEOTIDE SEQUENCE [LARGE SCALE GENOMIC DNA]</scope>
    <source>
        <strain evidence="2 3">MMS17-SY002</strain>
    </source>
</reference>
<dbReference type="AlphaFoldDB" id="A0A411EBS1"/>
<accession>A0A411EBS1</accession>
<feature type="transmembrane region" description="Helical" evidence="1">
    <location>
        <begin position="247"/>
        <end position="265"/>
    </location>
</feature>
<keyword evidence="1" id="KW-1133">Transmembrane helix</keyword>
<name>A0A411EBS1_9FLAO</name>
<feature type="transmembrane region" description="Helical" evidence="1">
    <location>
        <begin position="129"/>
        <end position="148"/>
    </location>
</feature>
<feature type="transmembrane region" description="Helical" evidence="1">
    <location>
        <begin position="177"/>
        <end position="198"/>
    </location>
</feature>
<feature type="transmembrane region" description="Helical" evidence="1">
    <location>
        <begin position="92"/>
        <end position="109"/>
    </location>
</feature>
<dbReference type="OrthoDB" id="828109at2"/>
<keyword evidence="1" id="KW-0812">Transmembrane</keyword>
<sequence length="300" mass="34262">MNKIDIILDSLHRLFLSEKTRERSEKVIISIAIISFILHLALILLKDYLPGITLNSDLFNNPIAAIYTPFSFILVYEVYLLVYYLPKSISLYISKQYEIITLVIIRRIFKDLSNLDLQSNWFENSYDLQLTFDLITTLFLFGLILLFNKLNLNRKEVRGDAEPITGSLTLLIRRKKILAVLLVPVFVALALYSFGTWVADITGAANAGIDTLGDINLIFFNEFFTILILADVLLLLFSFFHTDQFNAVIRNSGFIISTILIRLSFSTTGLVNDLLVVVAVTFGVLILWLNNKYYGLRVRN</sequence>
<dbReference type="Proteomes" id="UP000290889">
    <property type="component" value="Chromosome"/>
</dbReference>
<evidence type="ECO:0000313" key="2">
    <source>
        <dbReference type="EMBL" id="QBA65186.1"/>
    </source>
</evidence>
<dbReference type="KEGG" id="mur:EQY75_11985"/>
<proteinExistence type="predicted"/>
<feature type="transmembrane region" description="Helical" evidence="1">
    <location>
        <begin position="218"/>
        <end position="240"/>
    </location>
</feature>
<keyword evidence="3" id="KW-1185">Reference proteome</keyword>
<keyword evidence="1" id="KW-0472">Membrane</keyword>
<protein>
    <submittedName>
        <fullName evidence="2">Uncharacterized protein</fullName>
    </submittedName>
</protein>
<feature type="transmembrane region" description="Helical" evidence="1">
    <location>
        <begin position="27"/>
        <end position="45"/>
    </location>
</feature>
<evidence type="ECO:0000256" key="1">
    <source>
        <dbReference type="SAM" id="Phobius"/>
    </source>
</evidence>
<organism evidence="2 3">
    <name type="scientific">Muriicola soli</name>
    <dbReference type="NCBI Taxonomy" id="2507538"/>
    <lineage>
        <taxon>Bacteria</taxon>
        <taxon>Pseudomonadati</taxon>
        <taxon>Bacteroidota</taxon>
        <taxon>Flavobacteriia</taxon>
        <taxon>Flavobacteriales</taxon>
        <taxon>Flavobacteriaceae</taxon>
        <taxon>Muriicola</taxon>
    </lineage>
</organism>
<gene>
    <name evidence="2" type="ORF">EQY75_11985</name>
</gene>
<feature type="transmembrane region" description="Helical" evidence="1">
    <location>
        <begin position="271"/>
        <end position="289"/>
    </location>
</feature>
<evidence type="ECO:0000313" key="3">
    <source>
        <dbReference type="Proteomes" id="UP000290889"/>
    </source>
</evidence>
<dbReference type="EMBL" id="CP035544">
    <property type="protein sequence ID" value="QBA65186.1"/>
    <property type="molecule type" value="Genomic_DNA"/>
</dbReference>